<keyword evidence="3 9" id="KW-0813">Transport</keyword>
<dbReference type="Proteomes" id="UP000010816">
    <property type="component" value="Chromosome"/>
</dbReference>
<dbReference type="AlphaFoldDB" id="L0GXF2"/>
<organism evidence="11 12">
    <name type="scientific">Thioflavicoccus mobilis 8321</name>
    <dbReference type="NCBI Taxonomy" id="765912"/>
    <lineage>
        <taxon>Bacteria</taxon>
        <taxon>Pseudomonadati</taxon>
        <taxon>Pseudomonadota</taxon>
        <taxon>Gammaproteobacteria</taxon>
        <taxon>Chromatiales</taxon>
        <taxon>Chromatiaceae</taxon>
        <taxon>Thioflavicoccus</taxon>
    </lineage>
</organism>
<dbReference type="InterPro" id="IPR037294">
    <property type="entry name" value="ABC_BtuC-like"/>
</dbReference>
<dbReference type="InterPro" id="IPR001626">
    <property type="entry name" value="ABC_TroCD"/>
</dbReference>
<feature type="transmembrane region" description="Helical" evidence="10">
    <location>
        <begin position="200"/>
        <end position="218"/>
    </location>
</feature>
<dbReference type="KEGG" id="tmb:Thimo_1253"/>
<proteinExistence type="inferred from homology"/>
<dbReference type="EMBL" id="CP003051">
    <property type="protein sequence ID" value="AGA90050.1"/>
    <property type="molecule type" value="Genomic_DNA"/>
</dbReference>
<evidence type="ECO:0000256" key="8">
    <source>
        <dbReference type="ARBA" id="ARBA00023136"/>
    </source>
</evidence>
<evidence type="ECO:0000256" key="10">
    <source>
        <dbReference type="SAM" id="Phobius"/>
    </source>
</evidence>
<dbReference type="OrthoDB" id="9804300at2"/>
<evidence type="ECO:0000256" key="9">
    <source>
        <dbReference type="RuleBase" id="RU003943"/>
    </source>
</evidence>
<sequence>MSPLDLLSDYTIQTVVLGACLLGIVSGVLGSFAVLRRQSLLGDALSHAALPGICLGFMVTGVREMGSILLGALASGTAAALLMLLLTRKSRLKTDAGLGIVLSVFFAIGTVLLTRIQGTGSAAQAGLDSFLFGQAAAILRDDLWVMGAITAVAVAIVALLWKELKLVCFDPLFAASLGLPVVVLEVLLTMMIALAVVVGLQMVGVVLMAAMIIAPAVAARQWSRRLEGMVLLAAVIGVVGGITGAVLSATARGLATGPLIILSVSAIVLVSLLLAPERGVVWEMVRHWRNRRHVRGAQVLATLYRLANAHEDPHYPSEQGMIEAYYGGGMGAVLRQLEASGLVRAVWHDPETTVHWQLTATGLAEAERTLAGPPRRGAV</sequence>
<evidence type="ECO:0000256" key="4">
    <source>
        <dbReference type="ARBA" id="ARBA00022475"/>
    </source>
</evidence>
<gene>
    <name evidence="11" type="ORF">Thimo_1253</name>
</gene>
<feature type="transmembrane region" description="Helical" evidence="10">
    <location>
        <begin position="143"/>
        <end position="161"/>
    </location>
</feature>
<feature type="transmembrane region" description="Helical" evidence="10">
    <location>
        <begin position="173"/>
        <end position="194"/>
    </location>
</feature>
<accession>L0GXF2</accession>
<feature type="transmembrane region" description="Helical" evidence="10">
    <location>
        <begin position="255"/>
        <end position="275"/>
    </location>
</feature>
<keyword evidence="7 10" id="KW-1133">Transmembrane helix</keyword>
<keyword evidence="6 9" id="KW-0812">Transmembrane</keyword>
<feature type="transmembrane region" description="Helical" evidence="10">
    <location>
        <begin position="68"/>
        <end position="86"/>
    </location>
</feature>
<dbReference type="GO" id="GO:0071281">
    <property type="term" value="P:cellular response to iron ion"/>
    <property type="evidence" value="ECO:0007669"/>
    <property type="project" value="UniProtKB-ARBA"/>
</dbReference>
<evidence type="ECO:0000256" key="6">
    <source>
        <dbReference type="ARBA" id="ARBA00022692"/>
    </source>
</evidence>
<feature type="transmembrane region" description="Helical" evidence="10">
    <location>
        <begin position="44"/>
        <end position="62"/>
    </location>
</feature>
<comment type="subcellular location">
    <subcellularLocation>
        <location evidence="1 9">Cell membrane</location>
        <topology evidence="1 9">Multi-pass membrane protein</topology>
    </subcellularLocation>
</comment>
<keyword evidence="5" id="KW-0408">Iron</keyword>
<dbReference type="GO" id="GO:0043190">
    <property type="term" value="C:ATP-binding cassette (ABC) transporter complex"/>
    <property type="evidence" value="ECO:0007669"/>
    <property type="project" value="InterPro"/>
</dbReference>
<evidence type="ECO:0000256" key="1">
    <source>
        <dbReference type="ARBA" id="ARBA00004651"/>
    </source>
</evidence>
<dbReference type="PATRIC" id="fig|765912.4.peg.1217"/>
<name>L0GXF2_9GAMM</name>
<evidence type="ECO:0000256" key="5">
    <source>
        <dbReference type="ARBA" id="ARBA00022496"/>
    </source>
</evidence>
<dbReference type="STRING" id="765912.Thimo_1253"/>
<dbReference type="GO" id="GO:0006826">
    <property type="term" value="P:iron ion transport"/>
    <property type="evidence" value="ECO:0007669"/>
    <property type="project" value="UniProtKB-KW"/>
</dbReference>
<dbReference type="PANTHER" id="PTHR30477:SF3">
    <property type="entry name" value="METAL TRANSPORT SYSTEM MEMBRANE PROTEIN CT_069-RELATED"/>
    <property type="match status" value="1"/>
</dbReference>
<dbReference type="CDD" id="cd06550">
    <property type="entry name" value="TM_ABC_iron-siderophores_like"/>
    <property type="match status" value="1"/>
</dbReference>
<evidence type="ECO:0000313" key="12">
    <source>
        <dbReference type="Proteomes" id="UP000010816"/>
    </source>
</evidence>
<keyword evidence="5" id="KW-0410">Iron transport</keyword>
<evidence type="ECO:0000256" key="2">
    <source>
        <dbReference type="ARBA" id="ARBA00008034"/>
    </source>
</evidence>
<evidence type="ECO:0000313" key="11">
    <source>
        <dbReference type="EMBL" id="AGA90050.1"/>
    </source>
</evidence>
<dbReference type="Gene3D" id="1.10.3470.10">
    <property type="entry name" value="ABC transporter involved in vitamin B12 uptake, BtuC"/>
    <property type="match status" value="1"/>
</dbReference>
<dbReference type="RefSeq" id="WP_015280194.1">
    <property type="nucleotide sequence ID" value="NC_019940.1"/>
</dbReference>
<feature type="transmembrane region" description="Helical" evidence="10">
    <location>
        <begin position="230"/>
        <end position="249"/>
    </location>
</feature>
<keyword evidence="8 10" id="KW-0472">Membrane</keyword>
<dbReference type="GO" id="GO:0055085">
    <property type="term" value="P:transmembrane transport"/>
    <property type="evidence" value="ECO:0007669"/>
    <property type="project" value="InterPro"/>
</dbReference>
<dbReference type="FunFam" id="1.10.3470.10:FF:000003">
    <property type="entry name" value="Iron ABC transporter permease SitD"/>
    <property type="match status" value="1"/>
</dbReference>
<keyword evidence="5" id="KW-0406">Ion transport</keyword>
<feature type="transmembrane region" description="Helical" evidence="10">
    <location>
        <begin position="12"/>
        <end position="35"/>
    </location>
</feature>
<evidence type="ECO:0000256" key="3">
    <source>
        <dbReference type="ARBA" id="ARBA00022448"/>
    </source>
</evidence>
<dbReference type="HOGENOM" id="CLU_028808_0_2_6"/>
<keyword evidence="4" id="KW-1003">Cell membrane</keyword>
<dbReference type="eggNOG" id="COG1108">
    <property type="taxonomic scope" value="Bacteria"/>
</dbReference>
<dbReference type="SUPFAM" id="SSF81345">
    <property type="entry name" value="ABC transporter involved in vitamin B12 uptake, BtuC"/>
    <property type="match status" value="1"/>
</dbReference>
<comment type="similarity">
    <text evidence="2 9">Belongs to the ABC-3 integral membrane protein family.</text>
</comment>
<keyword evidence="12" id="KW-1185">Reference proteome</keyword>
<protein>
    <submittedName>
        <fullName evidence="11">ABC-type Mn2+/Zn2+ transport system, permease component</fullName>
    </submittedName>
</protein>
<feature type="transmembrane region" description="Helical" evidence="10">
    <location>
        <begin position="98"/>
        <end position="123"/>
    </location>
</feature>
<dbReference type="GO" id="GO:0010043">
    <property type="term" value="P:response to zinc ion"/>
    <property type="evidence" value="ECO:0007669"/>
    <property type="project" value="TreeGrafter"/>
</dbReference>
<dbReference type="Pfam" id="PF00950">
    <property type="entry name" value="ABC-3"/>
    <property type="match status" value="1"/>
</dbReference>
<dbReference type="PANTHER" id="PTHR30477">
    <property type="entry name" value="ABC-TRANSPORTER METAL-BINDING PROTEIN"/>
    <property type="match status" value="1"/>
</dbReference>
<reference evidence="11 12" key="1">
    <citation type="submission" date="2011-09" db="EMBL/GenBank/DDBJ databases">
        <title>Complete sequence of chromosome of Thioflavicoccus mobilis 8321.</title>
        <authorList>
            <consortium name="US DOE Joint Genome Institute"/>
            <person name="Lucas S."/>
            <person name="Han J."/>
            <person name="Lapidus A."/>
            <person name="Cheng J.-F."/>
            <person name="Goodwin L."/>
            <person name="Pitluck S."/>
            <person name="Peters L."/>
            <person name="Ovchinnikova G."/>
            <person name="Lu M."/>
            <person name="Detter J.C."/>
            <person name="Han C."/>
            <person name="Tapia R."/>
            <person name="Land M."/>
            <person name="Hauser L."/>
            <person name="Kyrpides N."/>
            <person name="Ivanova N."/>
            <person name="Pagani I."/>
            <person name="Vogl K."/>
            <person name="Liu Z."/>
            <person name="Imhoff J."/>
            <person name="Thiel V."/>
            <person name="Frigaard N.-U."/>
            <person name="Bryant D."/>
            <person name="Woyke T."/>
        </authorList>
    </citation>
    <scope>NUCLEOTIDE SEQUENCE [LARGE SCALE GENOMIC DNA]</scope>
    <source>
        <strain evidence="11 12">8321</strain>
    </source>
</reference>
<evidence type="ECO:0000256" key="7">
    <source>
        <dbReference type="ARBA" id="ARBA00022989"/>
    </source>
</evidence>